<evidence type="ECO:0000256" key="1">
    <source>
        <dbReference type="ARBA" id="ARBA00009953"/>
    </source>
</evidence>
<organism evidence="5 6">
    <name type="scientific">Torulaspora delbrueckii</name>
    <name type="common">Yeast</name>
    <name type="synonym">Candida colliculosa</name>
    <dbReference type="NCBI Taxonomy" id="4950"/>
    <lineage>
        <taxon>Eukaryota</taxon>
        <taxon>Fungi</taxon>
        <taxon>Dikarya</taxon>
        <taxon>Ascomycota</taxon>
        <taxon>Saccharomycotina</taxon>
        <taxon>Saccharomycetes</taxon>
        <taxon>Saccharomycetales</taxon>
        <taxon>Saccharomycetaceae</taxon>
        <taxon>Torulaspora</taxon>
    </lineage>
</organism>
<dbReference type="InterPro" id="IPR039913">
    <property type="entry name" value="RPAP1/Rba50"/>
</dbReference>
<feature type="region of interest" description="Disordered" evidence="2">
    <location>
        <begin position="1"/>
        <end position="80"/>
    </location>
</feature>
<dbReference type="InParanoid" id="G8ZQT5"/>
<dbReference type="PANTHER" id="PTHR21483:SF18">
    <property type="entry name" value="RNA POLYMERASE II-ASSOCIATED PROTEIN 1"/>
    <property type="match status" value="1"/>
</dbReference>
<dbReference type="Pfam" id="PF08620">
    <property type="entry name" value="RPAP1_C"/>
    <property type="match status" value="1"/>
</dbReference>
<dbReference type="FunCoup" id="G8ZQT5">
    <property type="interactions" value="202"/>
</dbReference>
<reference evidence="5 6" key="1">
    <citation type="journal article" date="2011" name="Proc. Natl. Acad. Sci. U.S.A.">
        <title>Evolutionary erosion of yeast sex chromosomes by mating-type switching accidents.</title>
        <authorList>
            <person name="Gordon J.L."/>
            <person name="Armisen D."/>
            <person name="Proux-Wera E."/>
            <person name="Oheigeartaigh S.S."/>
            <person name="Byrne K.P."/>
            <person name="Wolfe K.H."/>
        </authorList>
    </citation>
    <scope>NUCLEOTIDE SEQUENCE [LARGE SCALE GENOMIC DNA]</scope>
    <source>
        <strain evidence="6">ATCC 10662 / CBS 1146 / NBRC 0425 / NCYC 2629 / NRRL Y-866</strain>
    </source>
</reference>
<dbReference type="HOGENOM" id="CLU_031074_0_0_1"/>
<comment type="similarity">
    <text evidence="1">Belongs to the RPAP1 family.</text>
</comment>
<protein>
    <recommendedName>
        <fullName evidence="7">RNA polymerase II-associated protein RBA50</fullName>
    </recommendedName>
</protein>
<dbReference type="AlphaFoldDB" id="G8ZQT5"/>
<dbReference type="Proteomes" id="UP000005627">
    <property type="component" value="Chromosome 3"/>
</dbReference>
<sequence>MDLLGDIVERDTDLSDDELSKSPVSNKNGFPELYKPKKISSWKQRLREKKPEPAARKSEAQTIHDENLQSMEKMSNEEILREKQELMETLDPKLLHQLIRNINKRSKGGPLFAEIEGASGTWVGGTSEMKDLPSLSDDQVDRALGIEPMEAAEQVESEPSERDIEDEDDVAPLDFQIAQTVDHMTNEELLKDVHFVTHDHCHDEQKLDINDPDFDQKLHDKFFPDLPKDVEKLQWMKASPDEEKPTVIEDVSHCRFDFNGNLVPPTREITSTTHSALHHHSDDAHLAGYTIPELQRLSRSTYPAQRAIAVQTLGRILYKLGKQSYYQLVPEVDLETYQEDGSTIKVVEKIYGMFWDLVRDCRIPECLQDAADEKKTSHLSTRNYALDALWLWKKGGGDFRKSDK</sequence>
<name>G8ZQT5_TORDE</name>
<evidence type="ECO:0000313" key="6">
    <source>
        <dbReference type="Proteomes" id="UP000005627"/>
    </source>
</evidence>
<feature type="compositionally biased region" description="Basic residues" evidence="2">
    <location>
        <begin position="36"/>
        <end position="48"/>
    </location>
</feature>
<dbReference type="RefSeq" id="XP_003680783.1">
    <property type="nucleotide sequence ID" value="XM_003680735.1"/>
</dbReference>
<proteinExistence type="inferred from homology"/>
<dbReference type="PANTHER" id="PTHR21483">
    <property type="entry name" value="RNA POLYMERASE II-ASSOCIATED PROTEIN 1"/>
    <property type="match status" value="1"/>
</dbReference>
<evidence type="ECO:0008006" key="7">
    <source>
        <dbReference type="Google" id="ProtNLM"/>
    </source>
</evidence>
<dbReference type="InterPro" id="IPR013930">
    <property type="entry name" value="RPAP1_N"/>
</dbReference>
<feature type="domain" description="RPAP1 N-terminal" evidence="4">
    <location>
        <begin position="61"/>
        <end position="105"/>
    </location>
</feature>
<dbReference type="Pfam" id="PF08621">
    <property type="entry name" value="RPAP1_N"/>
    <property type="match status" value="1"/>
</dbReference>
<dbReference type="InterPro" id="IPR013929">
    <property type="entry name" value="RPAP1_C"/>
</dbReference>
<evidence type="ECO:0000256" key="2">
    <source>
        <dbReference type="SAM" id="MobiDB-lite"/>
    </source>
</evidence>
<accession>G8ZQT5</accession>
<keyword evidence="6" id="KW-1185">Reference proteome</keyword>
<feature type="compositionally biased region" description="Basic and acidic residues" evidence="2">
    <location>
        <begin position="49"/>
        <end position="67"/>
    </location>
</feature>
<dbReference type="KEGG" id="tdl:TDEL_0C06830"/>
<evidence type="ECO:0000313" key="5">
    <source>
        <dbReference type="EMBL" id="CCE91572.1"/>
    </source>
</evidence>
<dbReference type="eggNOG" id="KOG1894">
    <property type="taxonomic scope" value="Eukaryota"/>
</dbReference>
<evidence type="ECO:0000259" key="3">
    <source>
        <dbReference type="Pfam" id="PF08620"/>
    </source>
</evidence>
<dbReference type="EMBL" id="HE616744">
    <property type="protein sequence ID" value="CCE91572.1"/>
    <property type="molecule type" value="Genomic_DNA"/>
</dbReference>
<dbReference type="GO" id="GO:0006366">
    <property type="term" value="P:transcription by RNA polymerase II"/>
    <property type="evidence" value="ECO:0007669"/>
    <property type="project" value="EnsemblFungi"/>
</dbReference>
<feature type="domain" description="RPAP1 C-terminal" evidence="3">
    <location>
        <begin position="254"/>
        <end position="320"/>
    </location>
</feature>
<dbReference type="OrthoDB" id="348201at2759"/>
<dbReference type="GeneID" id="11501989"/>
<gene>
    <name evidence="5" type="primary">TDEL0C06830</name>
    <name evidence="5" type="ORF">TDEL_0C06830</name>
</gene>
<evidence type="ECO:0000259" key="4">
    <source>
        <dbReference type="Pfam" id="PF08621"/>
    </source>
</evidence>